<dbReference type="EMBL" id="JBHTCQ010000001">
    <property type="protein sequence ID" value="MFC7404126.1"/>
    <property type="molecule type" value="Genomic_DNA"/>
</dbReference>
<organism evidence="2 3">
    <name type="scientific">Georgenia alba</name>
    <dbReference type="NCBI Taxonomy" id="2233858"/>
    <lineage>
        <taxon>Bacteria</taxon>
        <taxon>Bacillati</taxon>
        <taxon>Actinomycetota</taxon>
        <taxon>Actinomycetes</taxon>
        <taxon>Micrococcales</taxon>
        <taxon>Bogoriellaceae</taxon>
        <taxon>Georgenia</taxon>
    </lineage>
</organism>
<evidence type="ECO:0000313" key="3">
    <source>
        <dbReference type="Proteomes" id="UP001596455"/>
    </source>
</evidence>
<name>A0ABW2Q3Q9_9MICO</name>
<comment type="caution">
    <text evidence="2">The sequence shown here is derived from an EMBL/GenBank/DDBJ whole genome shotgun (WGS) entry which is preliminary data.</text>
</comment>
<gene>
    <name evidence="2" type="ORF">ACFQQL_03310</name>
</gene>
<dbReference type="RefSeq" id="WP_382391228.1">
    <property type="nucleotide sequence ID" value="NZ_JBHTCQ010000001.1"/>
</dbReference>
<feature type="region of interest" description="Disordered" evidence="1">
    <location>
        <begin position="34"/>
        <end position="87"/>
    </location>
</feature>
<dbReference type="SUPFAM" id="SSF53474">
    <property type="entry name" value="alpha/beta-Hydrolases"/>
    <property type="match status" value="1"/>
</dbReference>
<proteinExistence type="predicted"/>
<dbReference type="Pfam" id="PF03583">
    <property type="entry name" value="LIP"/>
    <property type="match status" value="1"/>
</dbReference>
<accession>A0ABW2Q3Q9</accession>
<dbReference type="InterPro" id="IPR029058">
    <property type="entry name" value="AB_hydrolase_fold"/>
</dbReference>
<dbReference type="PANTHER" id="PTHR34853:SF1">
    <property type="entry name" value="LIPASE 5"/>
    <property type="match status" value="1"/>
</dbReference>
<evidence type="ECO:0000313" key="2">
    <source>
        <dbReference type="EMBL" id="MFC7404126.1"/>
    </source>
</evidence>
<sequence length="423" mass="45448">MTVTDVWQRCKRIVLLLAMGSLLGTVGMTGALAEGHRDGGRGHGHGHGGPSLGHVEEGPEGSSFWDTVPNEVEEGSEPGDIYWVQPRDDAPRGARGWNVIYVSEIAEGQLAYVSGEIYVPNARRGGEVPVVLWNHETAGNADACAPSRRDHGSADFPRVPALGELLEDGYAVVASDYPGLGLAGPAYYMAGEPNARASLDVVRAARSLPRLRLGDEVSMYGWSQGGQTTLWATQIARTYAPELDIRGSAMIGPATHIRDLTARSMTYDEFAGYVISTLPGIKAAYPELDYADFLTVEGLTEFPSMAAGCWDIWSTGADLTDPYQPDAMAEGGPWWNAMTDAQDFDYATMSDVPFVVFQGLEDTTTPPEMTVRTRDDMCAAGVSVDYREMPGRDHGSGVPVAAEQLPGWFADRFDGAPAESTCS</sequence>
<dbReference type="PANTHER" id="PTHR34853">
    <property type="match status" value="1"/>
</dbReference>
<dbReference type="Proteomes" id="UP001596455">
    <property type="component" value="Unassembled WGS sequence"/>
</dbReference>
<keyword evidence="3" id="KW-1185">Reference proteome</keyword>
<dbReference type="Gene3D" id="3.40.50.1820">
    <property type="entry name" value="alpha/beta hydrolase"/>
    <property type="match status" value="2"/>
</dbReference>
<evidence type="ECO:0000256" key="1">
    <source>
        <dbReference type="SAM" id="MobiDB-lite"/>
    </source>
</evidence>
<dbReference type="InterPro" id="IPR005152">
    <property type="entry name" value="Lipase_secreted"/>
</dbReference>
<protein>
    <submittedName>
        <fullName evidence="2">Lipase family protein</fullName>
    </submittedName>
</protein>
<reference evidence="3" key="1">
    <citation type="journal article" date="2019" name="Int. J. Syst. Evol. Microbiol.">
        <title>The Global Catalogue of Microorganisms (GCM) 10K type strain sequencing project: providing services to taxonomists for standard genome sequencing and annotation.</title>
        <authorList>
            <consortium name="The Broad Institute Genomics Platform"/>
            <consortium name="The Broad Institute Genome Sequencing Center for Infectious Disease"/>
            <person name="Wu L."/>
            <person name="Ma J."/>
        </authorList>
    </citation>
    <scope>NUCLEOTIDE SEQUENCE [LARGE SCALE GENOMIC DNA]</scope>
    <source>
        <strain evidence="3">JCM 1490</strain>
    </source>
</reference>